<reference evidence="1 2" key="1">
    <citation type="submission" date="2022-11" db="EMBL/GenBank/DDBJ databases">
        <title>Minimal conservation of predation-associated metabolite biosynthetic gene clusters underscores biosynthetic potential of Myxococcota including descriptions for ten novel species: Archangium lansinium sp. nov., Myxococcus landrumus sp. nov., Nannocystis bai.</title>
        <authorList>
            <person name="Ahearne A."/>
            <person name="Stevens C."/>
            <person name="Dowd S."/>
        </authorList>
    </citation>
    <scope>NUCLEOTIDE SEQUENCE [LARGE SCALE GENOMIC DNA]</scope>
    <source>
        <strain evidence="1 2">NCWAL01</strain>
    </source>
</reference>
<proteinExistence type="predicted"/>
<name>A0ABT5DC15_9BACT</name>
<evidence type="ECO:0000313" key="2">
    <source>
        <dbReference type="Proteomes" id="UP001221838"/>
    </source>
</evidence>
<keyword evidence="2" id="KW-1185">Reference proteome</keyword>
<gene>
    <name evidence="1" type="ORF">POL68_19330</name>
</gene>
<evidence type="ECO:0000313" key="1">
    <source>
        <dbReference type="EMBL" id="MDC0710638.1"/>
    </source>
</evidence>
<dbReference type="EMBL" id="JAQNDM010000002">
    <property type="protein sequence ID" value="MDC0710638.1"/>
    <property type="molecule type" value="Genomic_DNA"/>
</dbReference>
<sequence>MKALLLGQRGDVYGNLMWYIEFPHDLKSALSQGLAALKAKGYWASAFPEGDGITFRKDPEDAVQALTDFRACLPFLEIEAAKEGTALTAQRAAIEGAELIDCICLTPIEGLRLLGPVADGNTRIHPPVDGEEVPLSGHPWGAILCDEVGADITPGWHPYLKKTGGTTKLLGYPLIERKLKIPASLLLEAAQSGRGQEKLIAFVIEDADSAVDPIRLAFCNWHRLEYLPNKAGWVGEFAEVYIEPQTRRYKPNNYGGKPSALRVSNNWLGLEVGEEASIESAPYSDVIDGARTDKMALAMKSAIRSAGRAFYLVDPEAAFLHMVYAIDGLCNPGDLKGPRQRFWICASTVAADEGDFKALYARYNRSYEVRNALVHAGKTFAALGEDPVMHLQAMMDVLVRILKQCVLLGKATREEFVDHVIKQLQRPEIDQAQRDILQAKNITNIKTLLQTDKIFADIKANRSTE</sequence>
<accession>A0ABT5DC15</accession>
<evidence type="ECO:0008006" key="3">
    <source>
        <dbReference type="Google" id="ProtNLM"/>
    </source>
</evidence>
<dbReference type="RefSeq" id="WP_272140270.1">
    <property type="nucleotide sequence ID" value="NZ_JAQNDM010000002.1"/>
</dbReference>
<comment type="caution">
    <text evidence="1">The sequence shown here is derived from an EMBL/GenBank/DDBJ whole genome shotgun (WGS) entry which is preliminary data.</text>
</comment>
<dbReference type="Proteomes" id="UP001221838">
    <property type="component" value="Unassembled WGS sequence"/>
</dbReference>
<organism evidence="1 2">
    <name type="scientific">Stigmatella ashevillensis</name>
    <dbReference type="NCBI Taxonomy" id="2995309"/>
    <lineage>
        <taxon>Bacteria</taxon>
        <taxon>Pseudomonadati</taxon>
        <taxon>Myxococcota</taxon>
        <taxon>Myxococcia</taxon>
        <taxon>Myxococcales</taxon>
        <taxon>Cystobacterineae</taxon>
        <taxon>Archangiaceae</taxon>
        <taxon>Stigmatella</taxon>
    </lineage>
</organism>
<protein>
    <recommendedName>
        <fullName evidence="3">Apea-like HEPN domain-containing protein</fullName>
    </recommendedName>
</protein>